<keyword evidence="3" id="KW-1185">Reference proteome</keyword>
<dbReference type="InterPro" id="IPR000073">
    <property type="entry name" value="AB_hydrolase_1"/>
</dbReference>
<dbReference type="InterPro" id="IPR000639">
    <property type="entry name" value="Epox_hydrolase-like"/>
</dbReference>
<dbReference type="InterPro" id="IPR029058">
    <property type="entry name" value="AB_hydrolase_fold"/>
</dbReference>
<dbReference type="PRINTS" id="PR00412">
    <property type="entry name" value="EPOXHYDRLASE"/>
</dbReference>
<dbReference type="GO" id="GO:0016020">
    <property type="term" value="C:membrane"/>
    <property type="evidence" value="ECO:0007669"/>
    <property type="project" value="TreeGrafter"/>
</dbReference>
<reference evidence="2 3" key="1">
    <citation type="submission" date="2020-08" db="EMBL/GenBank/DDBJ databases">
        <title>Sequencing the genomes of 1000 actinobacteria strains.</title>
        <authorList>
            <person name="Klenk H.-P."/>
        </authorList>
    </citation>
    <scope>NUCLEOTIDE SEQUENCE [LARGE SCALE GENOMIC DNA]</scope>
    <source>
        <strain evidence="2 3">DSM 45267</strain>
    </source>
</reference>
<dbReference type="PANTHER" id="PTHR43798">
    <property type="entry name" value="MONOACYLGLYCEROL LIPASE"/>
    <property type="match status" value="1"/>
</dbReference>
<evidence type="ECO:0000313" key="2">
    <source>
        <dbReference type="EMBL" id="MBB3662217.1"/>
    </source>
</evidence>
<dbReference type="AlphaFoldDB" id="A0A839XI94"/>
<evidence type="ECO:0000313" key="3">
    <source>
        <dbReference type="Proteomes" id="UP000564573"/>
    </source>
</evidence>
<proteinExistence type="predicted"/>
<dbReference type="RefSeq" id="WP_183779801.1">
    <property type="nucleotide sequence ID" value="NZ_JACIBS010000001.1"/>
</dbReference>
<dbReference type="PANTHER" id="PTHR43798:SF33">
    <property type="entry name" value="HYDROLASE, PUTATIVE (AFU_ORTHOLOGUE AFUA_2G14860)-RELATED"/>
    <property type="match status" value="1"/>
</dbReference>
<protein>
    <submittedName>
        <fullName evidence="2">Pimeloyl-ACP methyl ester carboxylesterase</fullName>
    </submittedName>
</protein>
<dbReference type="Gene3D" id="3.40.50.1820">
    <property type="entry name" value="alpha/beta hydrolase"/>
    <property type="match status" value="1"/>
</dbReference>
<evidence type="ECO:0000259" key="1">
    <source>
        <dbReference type="Pfam" id="PF00561"/>
    </source>
</evidence>
<comment type="caution">
    <text evidence="2">The sequence shown here is derived from an EMBL/GenBank/DDBJ whole genome shotgun (WGS) entry which is preliminary data.</text>
</comment>
<feature type="domain" description="AB hydrolase-1" evidence="1">
    <location>
        <begin position="26"/>
        <end position="260"/>
    </location>
</feature>
<dbReference type="EMBL" id="JACIBS010000001">
    <property type="protein sequence ID" value="MBB3662217.1"/>
    <property type="molecule type" value="Genomic_DNA"/>
</dbReference>
<name>A0A839XI94_9PSEU</name>
<dbReference type="Proteomes" id="UP000564573">
    <property type="component" value="Unassembled WGS sequence"/>
</dbReference>
<dbReference type="SUPFAM" id="SSF53474">
    <property type="entry name" value="alpha/beta-Hydrolases"/>
    <property type="match status" value="1"/>
</dbReference>
<dbReference type="InterPro" id="IPR050266">
    <property type="entry name" value="AB_hydrolase_sf"/>
</dbReference>
<dbReference type="Pfam" id="PF00561">
    <property type="entry name" value="Abhydrolase_1"/>
    <property type="match status" value="1"/>
</dbReference>
<sequence length="280" mass="31730">MADWHLSRTFDSPQGAIRWDSFGAGPPIVLLHGTPNWSFIWRNVVEHLSPQHSVYVFDWPGFGRSDRFAGQNISWDEQARRLPELFAHWGLVAPTVVAFDFAPIFALRAHFFEGLDVGAFIFADAAIIPPFVTDFSRLARENMGTMRQLPTHIAEGMIAAHLAQTTHRPMEPDAFQAYMSPWCGDDGVAAYWRAIARYDEDMAAPLVPRLDRLTVPARLLWGDNDAWFPPEKARELAAALPQAELRFIPESGHFSPEDNPLDFAEEILDFEQELKRSQQS</sequence>
<accession>A0A839XI94</accession>
<gene>
    <name evidence="2" type="ORF">FB384_001121</name>
</gene>
<dbReference type="GO" id="GO:0003824">
    <property type="term" value="F:catalytic activity"/>
    <property type="evidence" value="ECO:0007669"/>
    <property type="project" value="InterPro"/>
</dbReference>
<organism evidence="2 3">
    <name type="scientific">Prauserella sediminis</name>
    <dbReference type="NCBI Taxonomy" id="577680"/>
    <lineage>
        <taxon>Bacteria</taxon>
        <taxon>Bacillati</taxon>
        <taxon>Actinomycetota</taxon>
        <taxon>Actinomycetes</taxon>
        <taxon>Pseudonocardiales</taxon>
        <taxon>Pseudonocardiaceae</taxon>
        <taxon>Prauserella</taxon>
        <taxon>Prauserella salsuginis group</taxon>
    </lineage>
</organism>